<evidence type="ECO:0000256" key="2">
    <source>
        <dbReference type="SAM" id="SignalP"/>
    </source>
</evidence>
<keyword evidence="2" id="KW-0732">Signal</keyword>
<evidence type="ECO:0000256" key="1">
    <source>
        <dbReference type="SAM" id="MobiDB-lite"/>
    </source>
</evidence>
<reference evidence="3" key="1">
    <citation type="submission" date="2023-03" db="EMBL/GenBank/DDBJ databases">
        <title>Edaphobacter sp.</title>
        <authorList>
            <person name="Huber K.J."/>
            <person name="Papendorf J."/>
            <person name="Pilke C."/>
            <person name="Bunk B."/>
            <person name="Sproeer C."/>
            <person name="Pester M."/>
        </authorList>
    </citation>
    <scope>NUCLEOTIDE SEQUENCE</scope>
    <source>
        <strain evidence="3">DSM 109919</strain>
    </source>
</reference>
<organism evidence="3">
    <name type="scientific">Edaphobacter paludis</name>
    <dbReference type="NCBI Taxonomy" id="3035702"/>
    <lineage>
        <taxon>Bacteria</taxon>
        <taxon>Pseudomonadati</taxon>
        <taxon>Acidobacteriota</taxon>
        <taxon>Terriglobia</taxon>
        <taxon>Terriglobales</taxon>
        <taxon>Acidobacteriaceae</taxon>
        <taxon>Edaphobacter</taxon>
    </lineage>
</organism>
<feature type="chain" id="PRO_5043952503" evidence="2">
    <location>
        <begin position="27"/>
        <end position="536"/>
    </location>
</feature>
<feature type="region of interest" description="Disordered" evidence="1">
    <location>
        <begin position="513"/>
        <end position="536"/>
    </location>
</feature>
<dbReference type="InterPro" id="IPR017802">
    <property type="entry name" value="VWFA-rel_acidobac-type"/>
</dbReference>
<dbReference type="EMBL" id="CP121194">
    <property type="protein sequence ID" value="XBH10098.1"/>
    <property type="molecule type" value="Genomic_DNA"/>
</dbReference>
<dbReference type="RefSeq" id="WP_348267604.1">
    <property type="nucleotide sequence ID" value="NZ_CP121194.1"/>
</dbReference>
<accession>A0AAU7CYK9</accession>
<proteinExistence type="predicted"/>
<sequence length="536" mass="58555">MPSMPMRAVLSVAALLCIAALPVAQSQSTPSQKQPAASDAPTLHVTSRLVFLDVTVLNAKGHPVVSGLTKDDFTITQDKKPQRIFSFEAPEAHVVTADAADDNPAGSAPVTIFVIDQLNSTFEQMAYIRYCVHKYLAKEPKQLKAPAEVMVMGNESLEMVQGYTRDKKELLSAVDHIPTVIPYKMNGSFFSERFVQSIYALQEIALENHGVPGRKNIVWIGHGGPSLYTASLDSKIVDEVNAHVHRTVNMLVDSRMSLFLIYPGLEVRSRLGTPISAMSAELEIGDDDPFSGDINFGVFVNETGGKLFYNRNDLDQLIRTSVELGSRYYTLTYQPPEGVADGKFRRVRVTMRNPALHALTKAGYFAPDKTAPADPRANILYNIAEAAQADVPFQGVGLTVEKVIRHRDTNSADITVNLNTKNLGWQAAADGKNTADIGFVAASLSARRDVLASKTEDLRLINNSSNPVRTEKPHAHLTMTLRVPRRTKSVRLVIGSLADGRMGAVELDRKAIDAAPDMPTPQPKLIPQPAKQLPSP</sequence>
<feature type="signal peptide" evidence="2">
    <location>
        <begin position="1"/>
        <end position="26"/>
    </location>
</feature>
<name>A0AAU7CYK9_9BACT</name>
<protein>
    <submittedName>
        <fullName evidence="3">VWA domain-containing protein</fullName>
    </submittedName>
</protein>
<evidence type="ECO:0000313" key="3">
    <source>
        <dbReference type="EMBL" id="XBH10098.1"/>
    </source>
</evidence>
<gene>
    <name evidence="3" type="ORF">P4G45_16695</name>
</gene>
<dbReference type="AlphaFoldDB" id="A0AAU7CYK9"/>
<dbReference type="KEGG" id="epl:P4G45_16695"/>
<dbReference type="NCBIfam" id="TIGR03436">
    <property type="entry name" value="acidobact_VWFA"/>
    <property type="match status" value="1"/>
</dbReference>